<feature type="domain" description="Core-binding (CB)" evidence="12">
    <location>
        <begin position="1"/>
        <end position="85"/>
    </location>
</feature>
<dbReference type="GO" id="GO:0003677">
    <property type="term" value="F:DNA binding"/>
    <property type="evidence" value="ECO:0007669"/>
    <property type="project" value="UniProtKB-UniRule"/>
</dbReference>
<evidence type="ECO:0000256" key="5">
    <source>
        <dbReference type="ARBA" id="ARBA00022829"/>
    </source>
</evidence>
<dbReference type="PROSITE" id="PS51898">
    <property type="entry name" value="TYR_RECOMBINASE"/>
    <property type="match status" value="1"/>
</dbReference>
<dbReference type="GO" id="GO:0009037">
    <property type="term" value="F:tyrosine-based site-specific recombinase activity"/>
    <property type="evidence" value="ECO:0007669"/>
    <property type="project" value="UniProtKB-UniRule"/>
</dbReference>
<keyword evidence="14" id="KW-1185">Reference proteome</keyword>
<dbReference type="InterPro" id="IPR023009">
    <property type="entry name" value="Tyrosine_recombinase_XerC/XerD"/>
</dbReference>
<dbReference type="NCBIfam" id="NF040815">
    <property type="entry name" value="recomb_XerA_Arch"/>
    <property type="match status" value="1"/>
</dbReference>
<dbReference type="HAMAP" id="MF_01808">
    <property type="entry name" value="Recomb_XerC_XerD"/>
    <property type="match status" value="1"/>
</dbReference>
<dbReference type="InterPro" id="IPR002104">
    <property type="entry name" value="Integrase_catalytic"/>
</dbReference>
<evidence type="ECO:0000259" key="12">
    <source>
        <dbReference type="PROSITE" id="PS51900"/>
    </source>
</evidence>
<dbReference type="GO" id="GO:0051301">
    <property type="term" value="P:cell division"/>
    <property type="evidence" value="ECO:0007669"/>
    <property type="project" value="UniProtKB-KW"/>
</dbReference>
<dbReference type="InterPro" id="IPR044068">
    <property type="entry name" value="CB"/>
</dbReference>
<evidence type="ECO:0000259" key="11">
    <source>
        <dbReference type="PROSITE" id="PS51898"/>
    </source>
</evidence>
<evidence type="ECO:0000256" key="8">
    <source>
        <dbReference type="ARBA" id="ARBA00023172"/>
    </source>
</evidence>
<keyword evidence="5 10" id="KW-0159">Chromosome partition</keyword>
<keyword evidence="7 10" id="KW-0238">DNA-binding</keyword>
<comment type="subcellular location">
    <subcellularLocation>
        <location evidence="1 10">Cytoplasm</location>
    </subcellularLocation>
</comment>
<dbReference type="Pfam" id="PF02899">
    <property type="entry name" value="Phage_int_SAM_1"/>
    <property type="match status" value="1"/>
</dbReference>
<dbReference type="Gene3D" id="1.10.443.10">
    <property type="entry name" value="Intergrase catalytic core"/>
    <property type="match status" value="1"/>
</dbReference>
<evidence type="ECO:0000313" key="13">
    <source>
        <dbReference type="EMBL" id="NDL66286.1"/>
    </source>
</evidence>
<dbReference type="InterPro" id="IPR011932">
    <property type="entry name" value="Recomb_XerD"/>
</dbReference>
<sequence>MTKHIEEFASYLKDEKNASENTIASYCRDLHHFNAYCLESGVDDLKKVRYVFLAGYVARLEKERKAISTISRNLSSLRSFFQYLKRGNVVEEDPTERLASPKSNKKVPEVLSMQEVEILLEQPDMEDVKGIRDKAMLELLYATGIRVTELISMQSQDINLAMGYVKCRDGKKERIIPIGKAAQQAMLVYLDRSRPVMVRTTEETMLFVSCLGQGMSRQGFWKIVKSYADKASIKKAITPHMLRHSFASHLVENGADLRSVQEMLGHSDLSTTQVYAKMNKHRLKEVYAKAHPRA</sequence>
<evidence type="ECO:0000256" key="4">
    <source>
        <dbReference type="ARBA" id="ARBA00022618"/>
    </source>
</evidence>
<gene>
    <name evidence="13" type="primary">xerD</name>
    <name evidence="10" type="synonym">xerC</name>
    <name evidence="13" type="ORF">GXN74_00810</name>
</gene>
<dbReference type="InterPro" id="IPR004107">
    <property type="entry name" value="Integrase_SAM-like_N"/>
</dbReference>
<protein>
    <recommendedName>
        <fullName evidence="10">Tyrosine recombinase XerC</fullName>
    </recommendedName>
</protein>
<evidence type="ECO:0000256" key="3">
    <source>
        <dbReference type="ARBA" id="ARBA00022490"/>
    </source>
</evidence>
<evidence type="ECO:0000256" key="7">
    <source>
        <dbReference type="ARBA" id="ARBA00023125"/>
    </source>
</evidence>
<evidence type="ECO:0000256" key="10">
    <source>
        <dbReference type="HAMAP-Rule" id="MF_01808"/>
    </source>
</evidence>
<dbReference type="InterPro" id="IPR013762">
    <property type="entry name" value="Integrase-like_cat_sf"/>
</dbReference>
<reference evidence="13 14" key="1">
    <citation type="submission" date="2020-01" db="EMBL/GenBank/DDBJ databases">
        <title>Anaeroalcalibacter tamaniensis gen. nov., sp. nov., moderately halophilic strictly anaerobic fermenter bacterium from mud volcano of Taman peninsula.</title>
        <authorList>
            <person name="Frolova A."/>
            <person name="Merkel A.Y."/>
            <person name="Slobodkin A.I."/>
        </authorList>
    </citation>
    <scope>NUCLEOTIDE SEQUENCE [LARGE SCALE GENOMIC DNA]</scope>
    <source>
        <strain evidence="13 14">F-3ap</strain>
    </source>
</reference>
<dbReference type="AlphaFoldDB" id="A0A7X5KKZ2"/>
<name>A0A7X5KKZ2_9FIRM</name>
<comment type="function">
    <text evidence="10">Site-specific tyrosine recombinase, which acts by catalyzing the cutting and rejoining of the recombining DNA molecules. The XerC-XerD complex is essential to convert dimers of the bacterial chromosome into monomers to permit their segregation at cell division. It also contributes to the segregational stability of plasmids.</text>
</comment>
<dbReference type="NCBIfam" id="NF001399">
    <property type="entry name" value="PRK00283.1"/>
    <property type="match status" value="1"/>
</dbReference>
<dbReference type="SUPFAM" id="SSF56349">
    <property type="entry name" value="DNA breaking-rejoining enzymes"/>
    <property type="match status" value="1"/>
</dbReference>
<evidence type="ECO:0000313" key="14">
    <source>
        <dbReference type="Proteomes" id="UP000461585"/>
    </source>
</evidence>
<keyword evidence="9 10" id="KW-0131">Cell cycle</keyword>
<dbReference type="Pfam" id="PF00589">
    <property type="entry name" value="Phage_integrase"/>
    <property type="match status" value="1"/>
</dbReference>
<feature type="active site" evidence="10">
    <location>
        <position position="146"/>
    </location>
</feature>
<feature type="active site" evidence="10">
    <location>
        <position position="243"/>
    </location>
</feature>
<dbReference type="NCBIfam" id="TIGR02225">
    <property type="entry name" value="recomb_XerD"/>
    <property type="match status" value="1"/>
</dbReference>
<dbReference type="InterPro" id="IPR011010">
    <property type="entry name" value="DNA_brk_join_enz"/>
</dbReference>
<evidence type="ECO:0000256" key="6">
    <source>
        <dbReference type="ARBA" id="ARBA00022908"/>
    </source>
</evidence>
<evidence type="ECO:0000256" key="2">
    <source>
        <dbReference type="ARBA" id="ARBA00010450"/>
    </source>
</evidence>
<dbReference type="GO" id="GO:0006313">
    <property type="term" value="P:DNA transposition"/>
    <property type="evidence" value="ECO:0007669"/>
    <property type="project" value="UniProtKB-UniRule"/>
</dbReference>
<dbReference type="PROSITE" id="PS51900">
    <property type="entry name" value="CB"/>
    <property type="match status" value="1"/>
</dbReference>
<evidence type="ECO:0000256" key="9">
    <source>
        <dbReference type="ARBA" id="ARBA00023306"/>
    </source>
</evidence>
<comment type="similarity">
    <text evidence="10">Belongs to the 'phage' integrase family. XerC subfamily.</text>
</comment>
<proteinExistence type="inferred from homology"/>
<dbReference type="PANTHER" id="PTHR30349">
    <property type="entry name" value="PHAGE INTEGRASE-RELATED"/>
    <property type="match status" value="1"/>
</dbReference>
<dbReference type="GO" id="GO:0007059">
    <property type="term" value="P:chromosome segregation"/>
    <property type="evidence" value="ECO:0007669"/>
    <property type="project" value="UniProtKB-UniRule"/>
</dbReference>
<comment type="caution">
    <text evidence="13">The sequence shown here is derived from an EMBL/GenBank/DDBJ whole genome shotgun (WGS) entry which is preliminary data.</text>
</comment>
<dbReference type="Proteomes" id="UP000461585">
    <property type="component" value="Unassembled WGS sequence"/>
</dbReference>
<evidence type="ECO:0000256" key="1">
    <source>
        <dbReference type="ARBA" id="ARBA00004496"/>
    </source>
</evidence>
<keyword evidence="4 10" id="KW-0132">Cell division</keyword>
<dbReference type="GO" id="GO:0005737">
    <property type="term" value="C:cytoplasm"/>
    <property type="evidence" value="ECO:0007669"/>
    <property type="project" value="UniProtKB-SubCell"/>
</dbReference>
<keyword evidence="3 10" id="KW-0963">Cytoplasm</keyword>
<dbReference type="InterPro" id="IPR050090">
    <property type="entry name" value="Tyrosine_recombinase_XerCD"/>
</dbReference>
<feature type="domain" description="Tyr recombinase" evidence="11">
    <location>
        <begin position="106"/>
        <end position="288"/>
    </location>
</feature>
<organism evidence="13 14">
    <name type="scientific">Anaerotalea alkaliphila</name>
    <dbReference type="NCBI Taxonomy" id="2662126"/>
    <lineage>
        <taxon>Bacteria</taxon>
        <taxon>Bacillati</taxon>
        <taxon>Bacillota</taxon>
        <taxon>Clostridia</taxon>
        <taxon>Eubacteriales</taxon>
        <taxon>Anaerotalea</taxon>
    </lineage>
</organism>
<dbReference type="EMBL" id="JAAEEH010000001">
    <property type="protein sequence ID" value="NDL66286.1"/>
    <property type="molecule type" value="Genomic_DNA"/>
</dbReference>
<keyword evidence="8 10" id="KW-0233">DNA recombination</keyword>
<feature type="active site" evidence="10">
    <location>
        <position position="266"/>
    </location>
</feature>
<dbReference type="CDD" id="cd00798">
    <property type="entry name" value="INT_XerDC_C"/>
    <property type="match status" value="1"/>
</dbReference>
<feature type="active site" description="O-(3'-phospho-DNA)-tyrosine intermediate" evidence="10">
    <location>
        <position position="275"/>
    </location>
</feature>
<keyword evidence="6 10" id="KW-0229">DNA integration</keyword>
<dbReference type="RefSeq" id="WP_162369008.1">
    <property type="nucleotide sequence ID" value="NZ_JAAEEH010000001.1"/>
</dbReference>
<comment type="caution">
    <text evidence="10">Lacks conserved residue(s) required for the propagation of feature annotation.</text>
</comment>
<feature type="active site" evidence="10">
    <location>
        <position position="240"/>
    </location>
</feature>
<comment type="similarity">
    <text evidence="2">Belongs to the 'phage' integrase family. XerD subfamily.</text>
</comment>
<dbReference type="Gene3D" id="1.10.150.130">
    <property type="match status" value="1"/>
</dbReference>
<accession>A0A7X5KKZ2</accession>
<dbReference type="PANTHER" id="PTHR30349:SF81">
    <property type="entry name" value="TYROSINE RECOMBINASE XERC"/>
    <property type="match status" value="1"/>
</dbReference>
<dbReference type="InterPro" id="IPR010998">
    <property type="entry name" value="Integrase_recombinase_N"/>
</dbReference>
<comment type="subunit">
    <text evidence="10">Forms a cyclic heterotetrameric complex composed of two molecules of XerC and two molecules of XerD.</text>
</comment>